<evidence type="ECO:0000313" key="2">
    <source>
        <dbReference type="EMBL" id="GBH21825.1"/>
    </source>
</evidence>
<dbReference type="GO" id="GO:0006351">
    <property type="term" value="P:DNA-templated transcription"/>
    <property type="evidence" value="ECO:0007669"/>
    <property type="project" value="InterPro"/>
</dbReference>
<dbReference type="GO" id="GO:0003968">
    <property type="term" value="F:RNA-directed RNA polymerase activity"/>
    <property type="evidence" value="ECO:0007669"/>
    <property type="project" value="InterPro"/>
</dbReference>
<sequence length="996" mass="111468">MYNYLLEAYGDGVIDYSCMRDWYELCFSGIMPDWMYRDGVKIRHRSVWASLRRKLASRPKYTTFENGKCKVVYNIDVKGGERFKTMIKEQRMRDNIMSMSESEVKRKLRSILAVDGTVTMSSTSRRFLRVLLPSCTTELATRCKITPDLALACWHASRTRGKSHCSVVTLWKLLTAWGIGGQMFSNLVMASLVNLDNCHVVECLVAQNWHRCGIEYYTTITKEVSEVARRSGVGDCPALHLDRTVSYHSLMYLQNLAGRFGYKELSSTDDIEKRTYEGRSQRTYSGGEWLRSRFDEIAEDGMHDVAVAYARGVSGRRDWSAEDFIANLTLIGTSGSAPTKEMSDVTMLDGTTERMGGTKTAWLNDKLTVQYLRQLFTAKPSIRGTGADKYECGKQRLLLPGPIQHWLLESIALLGGESRVYRENPHMTLEVRNMEELALLTTRLGFIARGGKGIASDFADHNILHKFRRMKDQWLRMAEVLDPGVSGLIDKAWGRGDYKQFAAAACRWAAAALDDVAARGKSVGSIPGGDRDGYVRLVRGLWSGWRSTTFINTTFNEHYQRTTIESFKRIYGREPLTEYHILGDDMAGGVRDEWSGLRFLEIIDFSGLDAQAMKQMLSNNRLEYLRLMYEDGASVWGNVNRAVSGLVSGDGQTSPVRAGLDTARAINESIHTVIRRSGCRDSESWRYTLVRYWATVEVGAKGNKRKVAPSQSLLEASSAHGGMGCGRLGAAPKELIGHVEMAPSTMDLRWLGRQLIRNGSKTAVSWMSQRLWGKGLKIRNTDVVEIDHAISLASGGLPNKVAAAIRHEQWDRLADWYDANRSIAASDVCMDEALYERAASRVRTMNPKSLPRSVWNPIDVLSEAVAISAGPLAPAGVGVNDFVTTKGKRMKPIAAIEAIGVPQAVRRLAHSVRLLGAERVQRVLRGDCKLSSPSSGMVPVTHRVIVDHCLVAELDDNRAVIRNMDDEELQRFVTSYSYAVEQAVVGNNYWRPQLNY</sequence>
<dbReference type="GO" id="GO:0000166">
    <property type="term" value="F:nucleotide binding"/>
    <property type="evidence" value="ECO:0007669"/>
    <property type="project" value="UniProtKB-KW"/>
</dbReference>
<comment type="caution">
    <text evidence="2">The sequence shown here is derived from an EMBL/GenBank/DDBJ whole genome shotgun (WGS) entry which is preliminary data.</text>
</comment>
<dbReference type="EMBL" id="BDQA01000367">
    <property type="protein sequence ID" value="GBH21825.1"/>
    <property type="molecule type" value="Genomic_RNA"/>
</dbReference>
<dbReference type="InterPro" id="IPR001795">
    <property type="entry name" value="RNA-dir_pol_luteovirus"/>
</dbReference>
<dbReference type="AlphaFoldDB" id="A0A2V0RI61"/>
<proteinExistence type="predicted"/>
<protein>
    <submittedName>
        <fullName evidence="2">RdRp</fullName>
    </submittedName>
</protein>
<name>A0A2V0RI61_9ZZZZ</name>
<dbReference type="SUPFAM" id="SSF56672">
    <property type="entry name" value="DNA/RNA polymerases"/>
    <property type="match status" value="1"/>
</dbReference>
<dbReference type="InterPro" id="IPR043502">
    <property type="entry name" value="DNA/RNA_pol_sf"/>
</dbReference>
<keyword evidence="1" id="KW-0547">Nucleotide-binding</keyword>
<dbReference type="Pfam" id="PF02123">
    <property type="entry name" value="RdRP_4"/>
    <property type="match status" value="1"/>
</dbReference>
<organism evidence="2">
    <name type="scientific">viral metagenome</name>
    <dbReference type="NCBI Taxonomy" id="1070528"/>
    <lineage>
        <taxon>unclassified sequences</taxon>
        <taxon>metagenomes</taxon>
        <taxon>organismal metagenomes</taxon>
    </lineage>
</organism>
<dbReference type="GO" id="GO:0003723">
    <property type="term" value="F:RNA binding"/>
    <property type="evidence" value="ECO:0007669"/>
    <property type="project" value="InterPro"/>
</dbReference>
<accession>A0A2V0RI61</accession>
<reference evidence="2" key="1">
    <citation type="submission" date="2017-04" db="EMBL/GenBank/DDBJ databases">
        <title>Unveiling RNA virosphere associated with marine microorganisms.</title>
        <authorList>
            <person name="Urayama S."/>
            <person name="Takaki Y."/>
            <person name="Nishi S."/>
            <person name="Yoshida Y."/>
            <person name="Deguchi S."/>
            <person name="Takai K."/>
            <person name="Nunoura T."/>
        </authorList>
    </citation>
    <scope>NUCLEOTIDE SEQUENCE</scope>
</reference>
<evidence type="ECO:0000256" key="1">
    <source>
        <dbReference type="ARBA" id="ARBA00022741"/>
    </source>
</evidence>